<comment type="caution">
    <text evidence="1">The sequence shown here is derived from an EMBL/GenBank/DDBJ whole genome shotgun (WGS) entry which is preliminary data.</text>
</comment>
<name>A0ABD2C3E2_VESMC</name>
<gene>
    <name evidence="1" type="ORF">V1477_010946</name>
</gene>
<proteinExistence type="predicted"/>
<protein>
    <submittedName>
        <fullName evidence="1">Uncharacterized protein</fullName>
    </submittedName>
</protein>
<dbReference type="AlphaFoldDB" id="A0ABD2C3E2"/>
<accession>A0ABD2C3E2</accession>
<evidence type="ECO:0000313" key="2">
    <source>
        <dbReference type="Proteomes" id="UP001607303"/>
    </source>
</evidence>
<evidence type="ECO:0000313" key="1">
    <source>
        <dbReference type="EMBL" id="KAL2739557.1"/>
    </source>
</evidence>
<organism evidence="1 2">
    <name type="scientific">Vespula maculifrons</name>
    <name type="common">Eastern yellow jacket</name>
    <name type="synonym">Wasp</name>
    <dbReference type="NCBI Taxonomy" id="7453"/>
    <lineage>
        <taxon>Eukaryota</taxon>
        <taxon>Metazoa</taxon>
        <taxon>Ecdysozoa</taxon>
        <taxon>Arthropoda</taxon>
        <taxon>Hexapoda</taxon>
        <taxon>Insecta</taxon>
        <taxon>Pterygota</taxon>
        <taxon>Neoptera</taxon>
        <taxon>Endopterygota</taxon>
        <taxon>Hymenoptera</taxon>
        <taxon>Apocrita</taxon>
        <taxon>Aculeata</taxon>
        <taxon>Vespoidea</taxon>
        <taxon>Vespidae</taxon>
        <taxon>Vespinae</taxon>
        <taxon>Vespula</taxon>
    </lineage>
</organism>
<dbReference type="Proteomes" id="UP001607303">
    <property type="component" value="Unassembled WGS sequence"/>
</dbReference>
<dbReference type="EMBL" id="JAYRBN010000061">
    <property type="protein sequence ID" value="KAL2739557.1"/>
    <property type="molecule type" value="Genomic_DNA"/>
</dbReference>
<keyword evidence="2" id="KW-1185">Reference proteome</keyword>
<sequence>MLTVLFYLNARFVLRLSKSRVNRALMRSHSRNRVLVSSLGDGNPLEYDDVVKSSSDCEQEPLVKDIHARVYIRIIDYIRFDQGLRYLEG</sequence>
<reference evidence="1 2" key="1">
    <citation type="journal article" date="2024" name="Ann. Entomol. Soc. Am.">
        <title>Genomic analyses of the southern and eastern yellowjacket wasps (Hymenoptera: Vespidae) reveal evolutionary signatures of social life.</title>
        <authorList>
            <person name="Catto M.A."/>
            <person name="Caine P.B."/>
            <person name="Orr S.E."/>
            <person name="Hunt B.G."/>
            <person name="Goodisman M.A.D."/>
        </authorList>
    </citation>
    <scope>NUCLEOTIDE SEQUENCE [LARGE SCALE GENOMIC DNA]</scope>
    <source>
        <strain evidence="1">232</strain>
        <tissue evidence="1">Head and thorax</tissue>
    </source>
</reference>